<sequence length="322" mass="36963">MKRVILELIDFSSQGNNSESCHDICMLLREGETIALLGERNSGRYSFFGWLSGEAAEYSGKVIPDTDISTEQFLNNNVFLLSDSMRLKIRENSSILLEDYLFLMSSSGCSTFLIRKEELEEKGKALLQEVCLKRKLQDEMSSFTPMERLKAELAKAIYSGARIIALENDLEGLNNLEINELSQLIGRIKRIHHLCIVWNTNGMRGVGQIADRCMYFFGGTIVKQVDMRWPGSMQKLENIAREDIMIPALKKTGSREQEQPFFQAEISINHVPYNLEIQHGRIYSIVEYNIHSKRRLFQILTGEQYSDLRFHGEKMPEGWSMA</sequence>
<evidence type="ECO:0000256" key="4">
    <source>
        <dbReference type="ARBA" id="ARBA00022840"/>
    </source>
</evidence>
<dbReference type="InterPro" id="IPR003439">
    <property type="entry name" value="ABC_transporter-like_ATP-bd"/>
</dbReference>
<organism evidence="6 7">
    <name type="scientific">Stecheria intestinalis</name>
    <dbReference type="NCBI Taxonomy" id="2606630"/>
    <lineage>
        <taxon>Bacteria</taxon>
        <taxon>Bacillati</taxon>
        <taxon>Bacillota</taxon>
        <taxon>Erysipelotrichia</taxon>
        <taxon>Erysipelotrichales</taxon>
        <taxon>Erysipelotrichaceae</taxon>
        <taxon>Stecheria</taxon>
    </lineage>
</organism>
<dbReference type="RefSeq" id="WP_154502679.1">
    <property type="nucleotide sequence ID" value="NZ_VUMN01000002.1"/>
</dbReference>
<reference evidence="6 7" key="1">
    <citation type="submission" date="2019-08" db="EMBL/GenBank/DDBJ databases">
        <title>In-depth cultivation of the pig gut microbiome towards novel bacterial diversity and tailored functional studies.</title>
        <authorList>
            <person name="Wylensek D."/>
            <person name="Hitch T.C.A."/>
            <person name="Clavel T."/>
        </authorList>
    </citation>
    <scope>NUCLEOTIDE SEQUENCE [LARGE SCALE GENOMIC DNA]</scope>
    <source>
        <strain evidence="6 7">Oil+RF-744-GAM-WT-6</strain>
    </source>
</reference>
<dbReference type="PANTHER" id="PTHR43790">
    <property type="entry name" value="CARBOHYDRATE TRANSPORT ATP-BINDING PROTEIN MG119-RELATED"/>
    <property type="match status" value="1"/>
</dbReference>
<feature type="domain" description="ABC transporter" evidence="5">
    <location>
        <begin position="6"/>
        <end position="243"/>
    </location>
</feature>
<dbReference type="Proteomes" id="UP000461880">
    <property type="component" value="Unassembled WGS sequence"/>
</dbReference>
<dbReference type="GO" id="GO:0016887">
    <property type="term" value="F:ATP hydrolysis activity"/>
    <property type="evidence" value="ECO:0007669"/>
    <property type="project" value="InterPro"/>
</dbReference>
<accession>A0A7X2NRG3</accession>
<evidence type="ECO:0000256" key="2">
    <source>
        <dbReference type="ARBA" id="ARBA00022737"/>
    </source>
</evidence>
<evidence type="ECO:0000259" key="5">
    <source>
        <dbReference type="PROSITE" id="PS50893"/>
    </source>
</evidence>
<proteinExistence type="predicted"/>
<evidence type="ECO:0000256" key="3">
    <source>
        <dbReference type="ARBA" id="ARBA00022741"/>
    </source>
</evidence>
<evidence type="ECO:0000313" key="6">
    <source>
        <dbReference type="EMBL" id="MSS57698.1"/>
    </source>
</evidence>
<dbReference type="InterPro" id="IPR027417">
    <property type="entry name" value="P-loop_NTPase"/>
</dbReference>
<dbReference type="GO" id="GO:0005524">
    <property type="term" value="F:ATP binding"/>
    <property type="evidence" value="ECO:0007669"/>
    <property type="project" value="UniProtKB-KW"/>
</dbReference>
<keyword evidence="4" id="KW-0067">ATP-binding</keyword>
<evidence type="ECO:0000256" key="1">
    <source>
        <dbReference type="ARBA" id="ARBA00022448"/>
    </source>
</evidence>
<name>A0A7X2NRG3_9FIRM</name>
<dbReference type="EMBL" id="VUMN01000002">
    <property type="protein sequence ID" value="MSS57698.1"/>
    <property type="molecule type" value="Genomic_DNA"/>
</dbReference>
<dbReference type="InterPro" id="IPR050107">
    <property type="entry name" value="ABC_carbohydrate_import_ATPase"/>
</dbReference>
<dbReference type="PANTHER" id="PTHR43790:SF9">
    <property type="entry name" value="GALACTOFURANOSE TRANSPORTER ATP-BINDING PROTEIN YTFR"/>
    <property type="match status" value="1"/>
</dbReference>
<keyword evidence="3" id="KW-0547">Nucleotide-binding</keyword>
<keyword evidence="7" id="KW-1185">Reference proteome</keyword>
<dbReference type="PROSITE" id="PS50893">
    <property type="entry name" value="ABC_TRANSPORTER_2"/>
    <property type="match status" value="1"/>
</dbReference>
<protein>
    <recommendedName>
        <fullName evidence="5">ABC transporter domain-containing protein</fullName>
    </recommendedName>
</protein>
<gene>
    <name evidence="6" type="ORF">FYJ51_02100</name>
</gene>
<keyword evidence="2" id="KW-0677">Repeat</keyword>
<dbReference type="SUPFAM" id="SSF52540">
    <property type="entry name" value="P-loop containing nucleoside triphosphate hydrolases"/>
    <property type="match status" value="1"/>
</dbReference>
<dbReference type="AlphaFoldDB" id="A0A7X2NRG3"/>
<comment type="caution">
    <text evidence="6">The sequence shown here is derived from an EMBL/GenBank/DDBJ whole genome shotgun (WGS) entry which is preliminary data.</text>
</comment>
<evidence type="ECO:0000313" key="7">
    <source>
        <dbReference type="Proteomes" id="UP000461880"/>
    </source>
</evidence>
<dbReference type="Gene3D" id="3.40.50.300">
    <property type="entry name" value="P-loop containing nucleotide triphosphate hydrolases"/>
    <property type="match status" value="1"/>
</dbReference>
<keyword evidence="1" id="KW-0813">Transport</keyword>